<feature type="domain" description="NlpC/P60" evidence="10">
    <location>
        <begin position="48"/>
        <end position="129"/>
    </location>
</feature>
<evidence type="ECO:0000256" key="2">
    <source>
        <dbReference type="ARBA" id="ARBA00022670"/>
    </source>
</evidence>
<feature type="transmembrane region" description="Helical" evidence="8">
    <location>
        <begin position="262"/>
        <end position="281"/>
    </location>
</feature>
<comment type="similarity">
    <text evidence="1">Belongs to the peptidase C40 family.</text>
</comment>
<dbReference type="Proteomes" id="UP000422644">
    <property type="component" value="Chromosome"/>
</dbReference>
<evidence type="ECO:0000256" key="3">
    <source>
        <dbReference type="ARBA" id="ARBA00022692"/>
    </source>
</evidence>
<dbReference type="GO" id="GO:0008234">
    <property type="term" value="F:cysteine-type peptidase activity"/>
    <property type="evidence" value="ECO:0007669"/>
    <property type="project" value="UniProtKB-KW"/>
</dbReference>
<evidence type="ECO:0000313" key="12">
    <source>
        <dbReference type="Proteomes" id="UP000422644"/>
    </source>
</evidence>
<keyword evidence="6 8" id="KW-1133">Transmembrane helix</keyword>
<evidence type="ECO:0000256" key="5">
    <source>
        <dbReference type="ARBA" id="ARBA00022807"/>
    </source>
</evidence>
<proteinExistence type="inferred from homology"/>
<keyword evidence="2" id="KW-0645">Protease</keyword>
<evidence type="ECO:0000256" key="9">
    <source>
        <dbReference type="SAM" id="SignalP"/>
    </source>
</evidence>
<dbReference type="InterPro" id="IPR038765">
    <property type="entry name" value="Papain-like_cys_pep_sf"/>
</dbReference>
<dbReference type="InterPro" id="IPR007688">
    <property type="entry name" value="Conjugal_tfr_TrbL/VirB6"/>
</dbReference>
<keyword evidence="9" id="KW-0732">Signal</keyword>
<dbReference type="GO" id="GO:0030255">
    <property type="term" value="P:protein secretion by the type IV secretion system"/>
    <property type="evidence" value="ECO:0007669"/>
    <property type="project" value="InterPro"/>
</dbReference>
<keyword evidence="7 8" id="KW-0472">Membrane</keyword>
<feature type="transmembrane region" description="Helical" evidence="8">
    <location>
        <begin position="408"/>
        <end position="430"/>
    </location>
</feature>
<feature type="transmembrane region" description="Helical" evidence="8">
    <location>
        <begin position="353"/>
        <end position="372"/>
    </location>
</feature>
<feature type="transmembrane region" description="Helical" evidence="8">
    <location>
        <begin position="293"/>
        <end position="318"/>
    </location>
</feature>
<evidence type="ECO:0000256" key="1">
    <source>
        <dbReference type="ARBA" id="ARBA00007074"/>
    </source>
</evidence>
<keyword evidence="4" id="KW-0378">Hydrolase</keyword>
<feature type="transmembrane region" description="Helical" evidence="8">
    <location>
        <begin position="235"/>
        <end position="255"/>
    </location>
</feature>
<evidence type="ECO:0000256" key="7">
    <source>
        <dbReference type="ARBA" id="ARBA00023136"/>
    </source>
</evidence>
<dbReference type="GO" id="GO:0006508">
    <property type="term" value="P:proteolysis"/>
    <property type="evidence" value="ECO:0007669"/>
    <property type="project" value="UniProtKB-KW"/>
</dbReference>
<sequence length="478" mass="52690">MIVLKKVLYILITIIISTVSFAKDFNVTKGRQDAVNRFYDYWVKNKIPYRFDGVNDCGGLVKDVYKAGNITFKQGAASNGRNSQGMFNSTNIKIGKSQVNLLKPGDALFFTRSGAGGGIGHTGIVLENPSKQCNGGILMGHTSNPKKPPHTKCLNPNDKTFAGAISYAEMVRLNGYNPVDDNGQVITPDGSSVIGSGNSMSSASAKSSLIVEWDTIQNDFVQMIDEGLGKLTPGLLVLLSVLTVLEIMWVLYGYIAKNSIENVWLSLIRIAIRFSVLAYFIPNAIKLIDMGYGIFSGIGSYFMGNSGAVTLNSIWAVAGREAAKVLKIIGESNFNFWNLVTNQQLFFEELAKIVLLFGIILLIYYFVIRILFHMLMAVLQFRMALGLSWIFLPFDVNSITKRDLGNKALTTFFLAGTKIVVVMAISGIIFKNLDTTSFGEVTFKELEFQSIFLYITVGMVMAFLMNKVDDIVITLARN</sequence>
<feature type="transmembrane region" description="Helical" evidence="8">
    <location>
        <begin position="450"/>
        <end position="468"/>
    </location>
</feature>
<accession>A0A510JXP7</accession>
<evidence type="ECO:0000256" key="4">
    <source>
        <dbReference type="ARBA" id="ARBA00022801"/>
    </source>
</evidence>
<keyword evidence="5" id="KW-0788">Thiol protease</keyword>
<dbReference type="SUPFAM" id="SSF54001">
    <property type="entry name" value="Cysteine proteinases"/>
    <property type="match status" value="1"/>
</dbReference>
<evidence type="ECO:0000256" key="8">
    <source>
        <dbReference type="SAM" id="Phobius"/>
    </source>
</evidence>
<feature type="signal peptide" evidence="9">
    <location>
        <begin position="1"/>
        <end position="22"/>
    </location>
</feature>
<dbReference type="AlphaFoldDB" id="A0A510JXP7"/>
<keyword evidence="3 8" id="KW-0812">Transmembrane</keyword>
<name>A0A510JXP7_9FUSO</name>
<keyword evidence="12" id="KW-1185">Reference proteome</keyword>
<evidence type="ECO:0000259" key="10">
    <source>
        <dbReference type="Pfam" id="PF00877"/>
    </source>
</evidence>
<evidence type="ECO:0000313" key="11">
    <source>
        <dbReference type="EMBL" id="BBM44149.1"/>
    </source>
</evidence>
<gene>
    <name evidence="11" type="ORF">JMUB3870_0256</name>
</gene>
<evidence type="ECO:0000256" key="6">
    <source>
        <dbReference type="ARBA" id="ARBA00022989"/>
    </source>
</evidence>
<organism evidence="11 12">
    <name type="scientific">Leptotrichia trevisanii</name>
    <dbReference type="NCBI Taxonomy" id="109328"/>
    <lineage>
        <taxon>Bacteria</taxon>
        <taxon>Fusobacteriati</taxon>
        <taxon>Fusobacteriota</taxon>
        <taxon>Fusobacteriia</taxon>
        <taxon>Fusobacteriales</taxon>
        <taxon>Leptotrichiaceae</taxon>
        <taxon>Leptotrichia</taxon>
    </lineage>
</organism>
<dbReference type="RefSeq" id="WP_155282341.1">
    <property type="nucleotide sequence ID" value="NZ_AP019831.1"/>
</dbReference>
<dbReference type="Pfam" id="PF04610">
    <property type="entry name" value="TrbL"/>
    <property type="match status" value="1"/>
</dbReference>
<protein>
    <submittedName>
        <fullName evidence="11">Type IV secretory pathway, TrbL component</fullName>
    </submittedName>
</protein>
<reference evidence="11 12" key="1">
    <citation type="submission" date="2019-07" db="EMBL/GenBank/DDBJ databases">
        <title>Complete Genome Sequence of Leptotrichia trevisanii Strain JMUB3870.</title>
        <authorList>
            <person name="Watanabe S."/>
            <person name="Cui L."/>
        </authorList>
    </citation>
    <scope>NUCLEOTIDE SEQUENCE [LARGE SCALE GENOMIC DNA]</scope>
    <source>
        <strain evidence="11 12">JMUB3870</strain>
    </source>
</reference>
<dbReference type="EMBL" id="AP019831">
    <property type="protein sequence ID" value="BBM44149.1"/>
    <property type="molecule type" value="Genomic_DNA"/>
</dbReference>
<feature type="chain" id="PRO_5021917359" evidence="9">
    <location>
        <begin position="23"/>
        <end position="478"/>
    </location>
</feature>
<dbReference type="InterPro" id="IPR000064">
    <property type="entry name" value="NLP_P60_dom"/>
</dbReference>
<dbReference type="Gene3D" id="3.90.1720.10">
    <property type="entry name" value="endopeptidase domain like (from Nostoc punctiforme)"/>
    <property type="match status" value="1"/>
</dbReference>
<dbReference type="Pfam" id="PF00877">
    <property type="entry name" value="NLPC_P60"/>
    <property type="match status" value="1"/>
</dbReference>